<feature type="transmembrane region" description="Helical" evidence="8">
    <location>
        <begin position="341"/>
        <end position="358"/>
    </location>
</feature>
<keyword evidence="6 8" id="KW-0472">Membrane</keyword>
<organism evidence="9 10">
    <name type="scientific">Rhodococcus olei</name>
    <dbReference type="NCBI Taxonomy" id="2161675"/>
    <lineage>
        <taxon>Bacteria</taxon>
        <taxon>Bacillati</taxon>
        <taxon>Actinomycetota</taxon>
        <taxon>Actinomycetes</taxon>
        <taxon>Mycobacteriales</taxon>
        <taxon>Nocardiaceae</taxon>
        <taxon>Rhodococcus</taxon>
    </lineage>
</organism>
<keyword evidence="5 8" id="KW-1133">Transmembrane helix</keyword>
<evidence type="ECO:0000256" key="2">
    <source>
        <dbReference type="ARBA" id="ARBA00022475"/>
    </source>
</evidence>
<dbReference type="EMBL" id="BAABFB010000007">
    <property type="protein sequence ID" value="GAA4471136.1"/>
    <property type="molecule type" value="Genomic_DNA"/>
</dbReference>
<evidence type="ECO:0000256" key="5">
    <source>
        <dbReference type="ARBA" id="ARBA00022989"/>
    </source>
</evidence>
<dbReference type="RefSeq" id="WP_345341006.1">
    <property type="nucleotide sequence ID" value="NZ_BAABFB010000007.1"/>
</dbReference>
<evidence type="ECO:0000256" key="6">
    <source>
        <dbReference type="ARBA" id="ARBA00023136"/>
    </source>
</evidence>
<protein>
    <submittedName>
        <fullName evidence="9">Glycosyltransferase 87 family protein</fullName>
    </submittedName>
</protein>
<dbReference type="Proteomes" id="UP001501183">
    <property type="component" value="Unassembled WGS sequence"/>
</dbReference>
<evidence type="ECO:0000256" key="4">
    <source>
        <dbReference type="ARBA" id="ARBA00022692"/>
    </source>
</evidence>
<gene>
    <name evidence="9" type="ORF">GCM10023094_01230</name>
</gene>
<feature type="transmembrane region" description="Helical" evidence="8">
    <location>
        <begin position="269"/>
        <end position="289"/>
    </location>
</feature>
<sequence length="434" mass="45601">MQHSHPTTPARILPSALIVPGAMLFVVGLGAFLLLKRAVGFDSYDLEVYLTGGDNFMHGLAVYDVQLHGTGTYFIYPPITLLVFGPLSVLPFAVVEGVLFGLGVVALWAVVWLTFRMLGFGPGAGLVGASLGVLGCALWLHPVNGTLDVGQINILLMFLVVADFAVGTRFPRLAGILIGVATAIKITPAIFILYLLLTRRFRAALNATLTFSALTGLGFLVAPAESARYWFGGMIADTARLLGPIPVGDVSNQSINGIASRFFGESGGVVWLVLALAIGIGGLAVAVKADRCGDPVAGMLACAITGLLISPVSWHEHWIWVVPVGVWLGATALRLGSRKPVLAGALLSPLVVFLAWPQESAPGAVRPTSILDPADSLWDEGSRNPIVALVGTAYVSVGVLILAVGAWILFRPNSGMRTVEFAHSQSPPAAISDR</sequence>
<keyword evidence="10" id="KW-1185">Reference proteome</keyword>
<reference evidence="10" key="1">
    <citation type="journal article" date="2019" name="Int. J. Syst. Evol. Microbiol.">
        <title>The Global Catalogue of Microorganisms (GCM) 10K type strain sequencing project: providing services to taxonomists for standard genome sequencing and annotation.</title>
        <authorList>
            <consortium name="The Broad Institute Genomics Platform"/>
            <consortium name="The Broad Institute Genome Sequencing Center for Infectious Disease"/>
            <person name="Wu L."/>
            <person name="Ma J."/>
        </authorList>
    </citation>
    <scope>NUCLEOTIDE SEQUENCE [LARGE SCALE GENOMIC DNA]</scope>
    <source>
        <strain evidence="10">JCM 32206</strain>
    </source>
</reference>
<evidence type="ECO:0000256" key="8">
    <source>
        <dbReference type="SAM" id="Phobius"/>
    </source>
</evidence>
<evidence type="ECO:0000256" key="7">
    <source>
        <dbReference type="ARBA" id="ARBA00024033"/>
    </source>
</evidence>
<feature type="transmembrane region" description="Helical" evidence="8">
    <location>
        <begin position="386"/>
        <end position="410"/>
    </location>
</feature>
<proteinExistence type="inferred from homology"/>
<feature type="transmembrane region" description="Helical" evidence="8">
    <location>
        <begin position="318"/>
        <end position="336"/>
    </location>
</feature>
<feature type="transmembrane region" description="Helical" evidence="8">
    <location>
        <begin position="152"/>
        <end position="170"/>
    </location>
</feature>
<comment type="subcellular location">
    <subcellularLocation>
        <location evidence="1">Cell membrane</location>
        <topology evidence="1">Multi-pass membrane protein</topology>
    </subcellularLocation>
</comment>
<feature type="transmembrane region" description="Helical" evidence="8">
    <location>
        <begin position="121"/>
        <end position="140"/>
    </location>
</feature>
<keyword evidence="3" id="KW-0808">Transferase</keyword>
<feature type="transmembrane region" description="Helical" evidence="8">
    <location>
        <begin position="12"/>
        <end position="35"/>
    </location>
</feature>
<keyword evidence="2" id="KW-1003">Cell membrane</keyword>
<evidence type="ECO:0000313" key="9">
    <source>
        <dbReference type="EMBL" id="GAA4471136.1"/>
    </source>
</evidence>
<accession>A0ABP8NQL1</accession>
<name>A0ABP8NQL1_9NOCA</name>
<evidence type="ECO:0000313" key="10">
    <source>
        <dbReference type="Proteomes" id="UP001501183"/>
    </source>
</evidence>
<feature type="transmembrane region" description="Helical" evidence="8">
    <location>
        <begin position="73"/>
        <end position="90"/>
    </location>
</feature>
<keyword evidence="4 8" id="KW-0812">Transmembrane</keyword>
<dbReference type="InterPro" id="IPR018584">
    <property type="entry name" value="GT87"/>
</dbReference>
<evidence type="ECO:0000256" key="1">
    <source>
        <dbReference type="ARBA" id="ARBA00004651"/>
    </source>
</evidence>
<feature type="transmembrane region" description="Helical" evidence="8">
    <location>
        <begin position="97"/>
        <end position="115"/>
    </location>
</feature>
<dbReference type="Pfam" id="PF09594">
    <property type="entry name" value="GT87"/>
    <property type="match status" value="1"/>
</dbReference>
<evidence type="ECO:0000256" key="3">
    <source>
        <dbReference type="ARBA" id="ARBA00022679"/>
    </source>
</evidence>
<feature type="transmembrane region" description="Helical" evidence="8">
    <location>
        <begin position="204"/>
        <end position="224"/>
    </location>
</feature>
<comment type="similarity">
    <text evidence="7">Belongs to the glycosyltransferase 87 family.</text>
</comment>
<feature type="transmembrane region" description="Helical" evidence="8">
    <location>
        <begin position="296"/>
        <end position="312"/>
    </location>
</feature>
<feature type="transmembrane region" description="Helical" evidence="8">
    <location>
        <begin position="176"/>
        <end position="197"/>
    </location>
</feature>
<comment type="caution">
    <text evidence="9">The sequence shown here is derived from an EMBL/GenBank/DDBJ whole genome shotgun (WGS) entry which is preliminary data.</text>
</comment>